<dbReference type="InterPro" id="IPR036388">
    <property type="entry name" value="WH-like_DNA-bd_sf"/>
</dbReference>
<dbReference type="GO" id="GO:0000978">
    <property type="term" value="F:RNA polymerase II cis-regulatory region sequence-specific DNA binding"/>
    <property type="evidence" value="ECO:0007669"/>
    <property type="project" value="TreeGrafter"/>
</dbReference>
<dbReference type="PANTHER" id="PTHR45636:SF41">
    <property type="entry name" value="PAIRED BOX PROTEIN PAX-6-RELATED"/>
    <property type="match status" value="1"/>
</dbReference>
<dbReference type="PROSITE" id="PS51057">
    <property type="entry name" value="PAIRED_2"/>
    <property type="match status" value="1"/>
</dbReference>
<evidence type="ECO:0000256" key="2">
    <source>
        <dbReference type="ARBA" id="ARBA00005733"/>
    </source>
</evidence>
<dbReference type="PRINTS" id="PR00027">
    <property type="entry name" value="PAIREDBOX"/>
</dbReference>
<evidence type="ECO:0000256" key="8">
    <source>
        <dbReference type="ARBA" id="ARBA00023163"/>
    </source>
</evidence>
<evidence type="ECO:0000313" key="16">
    <source>
        <dbReference type="Proteomes" id="UP000748531"/>
    </source>
</evidence>
<evidence type="ECO:0000256" key="12">
    <source>
        <dbReference type="SAM" id="MobiDB-lite"/>
    </source>
</evidence>
<name>A0A8J4X119_9TREM</name>
<evidence type="ECO:0000256" key="1">
    <source>
        <dbReference type="ARBA" id="ARBA00004123"/>
    </source>
</evidence>
<dbReference type="PROSITE" id="PS50071">
    <property type="entry name" value="HOMEOBOX_2"/>
    <property type="match status" value="1"/>
</dbReference>
<dbReference type="GO" id="GO:0000981">
    <property type="term" value="F:DNA-binding transcription factor activity, RNA polymerase II-specific"/>
    <property type="evidence" value="ECO:0007669"/>
    <property type="project" value="InterPro"/>
</dbReference>
<dbReference type="PANTHER" id="PTHR45636">
    <property type="entry name" value="PAIRED BOX PROTEIN PAX-6-RELATED-RELATED"/>
    <property type="match status" value="1"/>
</dbReference>
<keyword evidence="9 10" id="KW-0539">Nucleus</keyword>
<keyword evidence="3" id="KW-0217">Developmental protein</keyword>
<evidence type="ECO:0000256" key="3">
    <source>
        <dbReference type="ARBA" id="ARBA00022473"/>
    </source>
</evidence>
<dbReference type="InterPro" id="IPR009057">
    <property type="entry name" value="Homeodomain-like_sf"/>
</dbReference>
<feature type="region of interest" description="Disordered" evidence="12">
    <location>
        <begin position="901"/>
        <end position="962"/>
    </location>
</feature>
<protein>
    <recommendedName>
        <fullName evidence="17">Paired box protein Pax-6</fullName>
    </recommendedName>
</protein>
<reference evidence="15" key="1">
    <citation type="submission" date="2019-05" db="EMBL/GenBank/DDBJ databases">
        <title>Annotation for the trematode Paragonimus heterotremus.</title>
        <authorList>
            <person name="Choi Y.-J."/>
        </authorList>
    </citation>
    <scope>NUCLEOTIDE SEQUENCE</scope>
    <source>
        <strain evidence="15">LC</strain>
    </source>
</reference>
<feature type="compositionally biased region" description="Basic and acidic residues" evidence="12">
    <location>
        <begin position="949"/>
        <end position="960"/>
    </location>
</feature>
<dbReference type="InterPro" id="IPR017970">
    <property type="entry name" value="Homeobox_CS"/>
</dbReference>
<evidence type="ECO:0000259" key="14">
    <source>
        <dbReference type="PROSITE" id="PS51057"/>
    </source>
</evidence>
<proteinExistence type="inferred from homology"/>
<dbReference type="SMART" id="SM00389">
    <property type="entry name" value="HOX"/>
    <property type="match status" value="1"/>
</dbReference>
<comment type="caution">
    <text evidence="15">The sequence shown here is derived from an EMBL/GenBank/DDBJ whole genome shotgun (WGS) entry which is preliminary data.</text>
</comment>
<dbReference type="FunFam" id="1.10.10.10:FF:000069">
    <property type="entry name" value="Paired box protein Pax-6"/>
    <property type="match status" value="1"/>
</dbReference>
<gene>
    <name evidence="15" type="ORF">PHET_04072</name>
</gene>
<dbReference type="PROSITE" id="PS00027">
    <property type="entry name" value="HOMEOBOX_1"/>
    <property type="match status" value="1"/>
</dbReference>
<dbReference type="CDD" id="cd00131">
    <property type="entry name" value="PAX"/>
    <property type="match status" value="1"/>
</dbReference>
<dbReference type="Gene3D" id="1.10.10.10">
    <property type="entry name" value="Winged helix-like DNA-binding domain superfamily/Winged helix DNA-binding domain"/>
    <property type="match status" value="2"/>
</dbReference>
<dbReference type="InterPro" id="IPR001356">
    <property type="entry name" value="HD"/>
</dbReference>
<feature type="compositionally biased region" description="Polar residues" evidence="12">
    <location>
        <begin position="683"/>
        <end position="693"/>
    </location>
</feature>
<evidence type="ECO:0000256" key="7">
    <source>
        <dbReference type="ARBA" id="ARBA00023155"/>
    </source>
</evidence>
<dbReference type="Pfam" id="PF00292">
    <property type="entry name" value="PAX"/>
    <property type="match status" value="1"/>
</dbReference>
<evidence type="ECO:0000313" key="15">
    <source>
        <dbReference type="EMBL" id="KAF5402727.1"/>
    </source>
</evidence>
<dbReference type="Gene3D" id="1.10.10.60">
    <property type="entry name" value="Homeodomain-like"/>
    <property type="match status" value="1"/>
</dbReference>
<dbReference type="Proteomes" id="UP000748531">
    <property type="component" value="Unassembled WGS sequence"/>
</dbReference>
<accession>A0A8J4X119</accession>
<feature type="compositionally biased region" description="Basic and acidic residues" evidence="12">
    <location>
        <begin position="671"/>
        <end position="682"/>
    </location>
</feature>
<dbReference type="CDD" id="cd00086">
    <property type="entry name" value="homeodomain"/>
    <property type="match status" value="1"/>
</dbReference>
<evidence type="ECO:0000256" key="6">
    <source>
        <dbReference type="ARBA" id="ARBA00023125"/>
    </source>
</evidence>
<evidence type="ECO:0000256" key="4">
    <source>
        <dbReference type="ARBA" id="ARBA00022724"/>
    </source>
</evidence>
<keyword evidence="16" id="KW-1185">Reference proteome</keyword>
<organism evidence="15 16">
    <name type="scientific">Paragonimus heterotremus</name>
    <dbReference type="NCBI Taxonomy" id="100268"/>
    <lineage>
        <taxon>Eukaryota</taxon>
        <taxon>Metazoa</taxon>
        <taxon>Spiralia</taxon>
        <taxon>Lophotrochozoa</taxon>
        <taxon>Platyhelminthes</taxon>
        <taxon>Trematoda</taxon>
        <taxon>Digenea</taxon>
        <taxon>Plagiorchiida</taxon>
        <taxon>Troglotremata</taxon>
        <taxon>Troglotrematidae</taxon>
        <taxon>Paragonimus</taxon>
    </lineage>
</organism>
<dbReference type="PROSITE" id="PS00034">
    <property type="entry name" value="PAIRED_1"/>
    <property type="match status" value="1"/>
</dbReference>
<keyword evidence="5" id="KW-0805">Transcription regulation</keyword>
<dbReference type="GO" id="GO:0005634">
    <property type="term" value="C:nucleus"/>
    <property type="evidence" value="ECO:0007669"/>
    <property type="project" value="UniProtKB-SubCell"/>
</dbReference>
<evidence type="ECO:0008006" key="17">
    <source>
        <dbReference type="Google" id="ProtNLM"/>
    </source>
</evidence>
<dbReference type="InterPro" id="IPR043565">
    <property type="entry name" value="PAX_fam"/>
</dbReference>
<feature type="domain" description="Homeobox" evidence="13">
    <location>
        <begin position="710"/>
        <end position="770"/>
    </location>
</feature>
<sequence>MMMLDSTSSLDSSDDGVRQKFKRGHSGVNQLGGMFVNGRPLPDGTRQRIIELAHSGARPCDISRILQVSNGCVSKILCRYYETGSIRPKAIGGSKPRVATNMVVLKIAHYKRECPSIFAWEIRDRLLQEGICTPENIPSVSSINRVLRNVCNETPLSISISSRSMECANGIVRSQVEQHSPLKSALHSRNTVITGCLTQQNQHQPHSHTVVQQSLPQLQQHMAPFDLFHHPQSHDLSRAAHRDPNNMNTTQQLYPLPLTAHYEALNAANSSRSDRATHLSPHNHPAAFAAAAAVAVVQNQHHYQPHAHHHGVHSSNSVPSVAQQISANQLSGISDTLHTQNTMYDTFSNLLHPAAWSSWYNSSGQGPMAFGYGQLTASGALDSTMVNRLTGYTDCSVPTGLTTSQRLPVAPLTVSSETLFQEKLQRTTLSNGFSALNNETSSPPTKRTRSVIQTSHQSGQSFMDTDSCGYAVPNFSATTVCSSNDRTRESLTVDQLFPRSFRNLDVSTDSTRKLKELVASLTEETVFRRVRNDAKRSLVNDSNSTSKTALFSTCETDRDVLKPNDQLPTKQLWPPTTHTSFEHCADNSTPLKILPERSEINIDQQFVSSVKSASVTISPYNSNGLPEVIRSDRYSSPALEDLVSHILPTSRQLHFSGVALEKTSGDVDDFGQSRKEEDEMRPSRSNGATTPSGTVDGEGNDLYASSEESKRTQRSRTAFTSEQVDILEEEFERTHYPDLITREQLAESMVLPESRIQVWFSNRRAKWRRESKDGRKLCPSPCSAKPVAQVLSKSLHMTSSLESAASSVIQDDHALPISFQRAWNTVTDGGTKVQIFPSTLEAKDVRNSLDWPDETQQNTEIEPVYAEKSLRTGYSHKSVTKAPNAQSMFNAVDNMCNDLPIGSSNQPNTTILQSITSSGAPSDNLKSQAEPTRYTDLERPISVGNRTAPTDRIDDGEHNQGKATAPISMYKTIGGCFPFLQENYEVGENVTQPCMSDSQYLEAMNFNFQSMQQSIRINTYGEQHGQSLLPLSDKNAVTSITYPGVSTDHQQRTWLQTTTDSFCPYGPDSVQSTNWPSVSYPQQSTLSTDSGIASPPLSSTEQSQSFCTVAAAAAAAAAAVAAWSGGCGTDPSRAQQRQTFNNLARPVDVLNGLEMSAHHSHSTTELSHLITQHSASASIDSTSSPAYCEFSRFFR</sequence>
<evidence type="ECO:0000259" key="13">
    <source>
        <dbReference type="PROSITE" id="PS50071"/>
    </source>
</evidence>
<dbReference type="InterPro" id="IPR001523">
    <property type="entry name" value="Paired_dom"/>
</dbReference>
<keyword evidence="8" id="KW-0804">Transcription</keyword>
<feature type="region of interest" description="Disordered" evidence="12">
    <location>
        <begin position="664"/>
        <end position="718"/>
    </location>
</feature>
<dbReference type="AlphaFoldDB" id="A0A8J4X119"/>
<evidence type="ECO:0000256" key="9">
    <source>
        <dbReference type="ARBA" id="ARBA00023242"/>
    </source>
</evidence>
<comment type="similarity">
    <text evidence="2">Belongs to the paired homeobox family.</text>
</comment>
<keyword evidence="4" id="KW-0563">Paired box</keyword>
<comment type="subcellular location">
    <subcellularLocation>
        <location evidence="1 10 11">Nucleus</location>
    </subcellularLocation>
</comment>
<dbReference type="FunFam" id="1.10.10.60:FF:000679">
    <property type="entry name" value="Homeobox protein aristaless"/>
    <property type="match status" value="1"/>
</dbReference>
<dbReference type="SUPFAM" id="SSF46689">
    <property type="entry name" value="Homeodomain-like"/>
    <property type="match status" value="2"/>
</dbReference>
<dbReference type="EMBL" id="LUCH01001634">
    <property type="protein sequence ID" value="KAF5402727.1"/>
    <property type="molecule type" value="Genomic_DNA"/>
</dbReference>
<dbReference type="FunFam" id="1.10.10.10:FF:000003">
    <property type="entry name" value="Paired box protein Pax-6"/>
    <property type="match status" value="1"/>
</dbReference>
<keyword evidence="6 10" id="KW-0238">DNA-binding</keyword>
<evidence type="ECO:0000256" key="11">
    <source>
        <dbReference type="RuleBase" id="RU000682"/>
    </source>
</evidence>
<dbReference type="SMART" id="SM00351">
    <property type="entry name" value="PAX"/>
    <property type="match status" value="1"/>
</dbReference>
<keyword evidence="7 10" id="KW-0371">Homeobox</keyword>
<feature type="domain" description="Paired" evidence="14">
    <location>
        <begin position="24"/>
        <end position="150"/>
    </location>
</feature>
<dbReference type="InterPro" id="IPR043182">
    <property type="entry name" value="PAIRED_DNA-bd_dom"/>
</dbReference>
<evidence type="ECO:0000256" key="5">
    <source>
        <dbReference type="ARBA" id="ARBA00023015"/>
    </source>
</evidence>
<dbReference type="Pfam" id="PF00046">
    <property type="entry name" value="Homeodomain"/>
    <property type="match status" value="1"/>
</dbReference>
<evidence type="ECO:0000256" key="10">
    <source>
        <dbReference type="PROSITE-ProRule" id="PRU00108"/>
    </source>
</evidence>
<feature type="DNA-binding region" description="Homeobox" evidence="10">
    <location>
        <begin position="712"/>
        <end position="771"/>
    </location>
</feature>
<feature type="compositionally biased region" description="Polar residues" evidence="12">
    <location>
        <begin position="902"/>
        <end position="930"/>
    </location>
</feature>
<dbReference type="OrthoDB" id="3225452at2759"/>
<dbReference type="GO" id="GO:0048513">
    <property type="term" value="P:animal organ development"/>
    <property type="evidence" value="ECO:0007669"/>
    <property type="project" value="UniProtKB-ARBA"/>
</dbReference>